<reference evidence="1" key="1">
    <citation type="submission" date="2019-08" db="EMBL/GenBank/DDBJ databases">
        <title>The genome of the North American firefly Photinus pyralis.</title>
        <authorList>
            <consortium name="Photinus pyralis genome working group"/>
            <person name="Fallon T.R."/>
            <person name="Sander Lower S.E."/>
            <person name="Weng J.-K."/>
        </authorList>
    </citation>
    <scope>NUCLEOTIDE SEQUENCE</scope>
    <source>
        <strain evidence="1">TRF0915ILg1</strain>
        <tissue evidence="1">Whole body</tissue>
    </source>
</reference>
<evidence type="ECO:0000313" key="1">
    <source>
        <dbReference type="EMBL" id="KAF2888170.1"/>
    </source>
</evidence>
<dbReference type="OrthoDB" id="6576283at2759"/>
<dbReference type="Proteomes" id="UP000801492">
    <property type="component" value="Unassembled WGS sequence"/>
</dbReference>
<feature type="non-terminal residue" evidence="1">
    <location>
        <position position="1"/>
    </location>
</feature>
<dbReference type="EMBL" id="VTPC01079381">
    <property type="protein sequence ID" value="KAF2888170.1"/>
    <property type="molecule type" value="Genomic_DNA"/>
</dbReference>
<accession>A0A8K0CJ62</accession>
<evidence type="ECO:0000313" key="2">
    <source>
        <dbReference type="Proteomes" id="UP000801492"/>
    </source>
</evidence>
<name>A0A8K0CJ62_IGNLU</name>
<protein>
    <submittedName>
        <fullName evidence="1">Uncharacterized protein</fullName>
    </submittedName>
</protein>
<comment type="caution">
    <text evidence="1">The sequence shown here is derived from an EMBL/GenBank/DDBJ whole genome shotgun (WGS) entry which is preliminary data.</text>
</comment>
<organism evidence="1 2">
    <name type="scientific">Ignelater luminosus</name>
    <name type="common">Cucubano</name>
    <name type="synonym">Pyrophorus luminosus</name>
    <dbReference type="NCBI Taxonomy" id="2038154"/>
    <lineage>
        <taxon>Eukaryota</taxon>
        <taxon>Metazoa</taxon>
        <taxon>Ecdysozoa</taxon>
        <taxon>Arthropoda</taxon>
        <taxon>Hexapoda</taxon>
        <taxon>Insecta</taxon>
        <taxon>Pterygota</taxon>
        <taxon>Neoptera</taxon>
        <taxon>Endopterygota</taxon>
        <taxon>Coleoptera</taxon>
        <taxon>Polyphaga</taxon>
        <taxon>Elateriformia</taxon>
        <taxon>Elateroidea</taxon>
        <taxon>Elateridae</taxon>
        <taxon>Agrypninae</taxon>
        <taxon>Pyrophorini</taxon>
        <taxon>Ignelater</taxon>
    </lineage>
</organism>
<gene>
    <name evidence="1" type="ORF">ILUMI_18003</name>
</gene>
<proteinExistence type="predicted"/>
<dbReference type="AlphaFoldDB" id="A0A8K0CJ62"/>
<keyword evidence="2" id="KW-1185">Reference proteome</keyword>
<sequence>KRYLELILQAKKAEKQTKLQQRTLQRFAFLNIDSVKKLIARSEGNVRYDLPADELYDVIDAAQWLSPMEIVIE</sequence>